<dbReference type="SMART" id="SM00839">
    <property type="entry name" value="ELFV_dehydrog"/>
    <property type="match status" value="1"/>
</dbReference>
<keyword evidence="7" id="KW-1185">Reference proteome</keyword>
<protein>
    <submittedName>
        <fullName evidence="6">Glu/Leu/Phe/Val dehydrogenase dimerization domain-containing protein</fullName>
    </submittedName>
</protein>
<dbReference type="InterPro" id="IPR036291">
    <property type="entry name" value="NAD(P)-bd_dom_sf"/>
</dbReference>
<proteinExistence type="inferred from homology"/>
<accession>A0ABU9D1J2</accession>
<dbReference type="Gene3D" id="3.40.50.720">
    <property type="entry name" value="NAD(P)-binding Rossmann-like Domain"/>
    <property type="match status" value="1"/>
</dbReference>
<evidence type="ECO:0000256" key="3">
    <source>
        <dbReference type="ARBA" id="ARBA00023027"/>
    </source>
</evidence>
<evidence type="ECO:0000313" key="6">
    <source>
        <dbReference type="EMBL" id="MEK8072498.1"/>
    </source>
</evidence>
<gene>
    <name evidence="6" type="ORF">AABD04_16770</name>
</gene>
<dbReference type="PRINTS" id="PR00082">
    <property type="entry name" value="GLFDHDRGNASE"/>
</dbReference>
<dbReference type="InterPro" id="IPR046346">
    <property type="entry name" value="Aminoacid_DH-like_N_sf"/>
</dbReference>
<dbReference type="Gene3D" id="3.40.50.10860">
    <property type="entry name" value="Leucine Dehydrogenase, chain A, domain 1"/>
    <property type="match status" value="1"/>
</dbReference>
<dbReference type="InterPro" id="IPR033524">
    <property type="entry name" value="Glu/Leu/Phe/Val_DH_AS"/>
</dbReference>
<evidence type="ECO:0000256" key="1">
    <source>
        <dbReference type="ARBA" id="ARBA00006382"/>
    </source>
</evidence>
<dbReference type="PANTHER" id="PTHR42722">
    <property type="entry name" value="LEUCINE DEHYDROGENASE"/>
    <property type="match status" value="1"/>
</dbReference>
<comment type="similarity">
    <text evidence="1 4">Belongs to the Glu/Leu/Phe/Val dehydrogenases family.</text>
</comment>
<feature type="domain" description="Glutamate/phenylalanine/leucine/valine/L-tryptophan dehydrogenase C-terminal" evidence="5">
    <location>
        <begin position="166"/>
        <end position="369"/>
    </location>
</feature>
<organism evidence="6 7">
    <name type="scientific">Rhodococcus navarretei</name>
    <dbReference type="NCBI Taxonomy" id="3128981"/>
    <lineage>
        <taxon>Bacteria</taxon>
        <taxon>Bacillati</taxon>
        <taxon>Actinomycetota</taxon>
        <taxon>Actinomycetes</taxon>
        <taxon>Mycobacteriales</taxon>
        <taxon>Nocardiaceae</taxon>
        <taxon>Rhodococcus</taxon>
    </lineage>
</organism>
<dbReference type="Proteomes" id="UP001456513">
    <property type="component" value="Unassembled WGS sequence"/>
</dbReference>
<evidence type="ECO:0000256" key="4">
    <source>
        <dbReference type="RuleBase" id="RU004417"/>
    </source>
</evidence>
<dbReference type="InterPro" id="IPR006096">
    <property type="entry name" value="Glu/Leu/Phe/Val/Trp_DH_C"/>
</dbReference>
<dbReference type="InterPro" id="IPR006097">
    <property type="entry name" value="Glu/Leu/Phe/Val/Trp_DH_dimer"/>
</dbReference>
<dbReference type="SUPFAM" id="SSF53223">
    <property type="entry name" value="Aminoacid dehydrogenase-like, N-terminal domain"/>
    <property type="match status" value="1"/>
</dbReference>
<reference evidence="6 7" key="1">
    <citation type="submission" date="2024-03" db="EMBL/GenBank/DDBJ databases">
        <title>Rhodococcus navarretei sp. nov. and Pseudarthrobacter quantumdoti sp. nov., two new species with the ability to biosynthesize Quantum Dots isolated from soil samples at Union Glacier, Antarctica.</title>
        <authorList>
            <person name="Vargas M."/>
        </authorList>
    </citation>
    <scope>NUCLEOTIDE SEQUENCE [LARGE SCALE GENOMIC DNA]</scope>
    <source>
        <strain evidence="6 7">EXRC-4A-4</strain>
    </source>
</reference>
<evidence type="ECO:0000259" key="5">
    <source>
        <dbReference type="SMART" id="SM00839"/>
    </source>
</evidence>
<dbReference type="InterPro" id="IPR006095">
    <property type="entry name" value="Glu/Leu/Phe/Val/Trp_DH"/>
</dbReference>
<dbReference type="CDD" id="cd01075">
    <property type="entry name" value="NAD_bind_Leu_Phe_Val_DH"/>
    <property type="match status" value="1"/>
</dbReference>
<evidence type="ECO:0000256" key="2">
    <source>
        <dbReference type="ARBA" id="ARBA00023002"/>
    </source>
</evidence>
<dbReference type="RefSeq" id="WP_341441861.1">
    <property type="nucleotide sequence ID" value="NZ_JBBPCN010000001.1"/>
</dbReference>
<sequence>MSVVADRPAAVPTSIDTLPAGVFDRSDMPHDSAHERVVFCQDRDTGLRAIIAVHSTTLGPALGGTRFYPYASEQDALTDVLRLSRGMTYKAAVAGVDLGGGKAVIIGNPNAIKTPTLLSAYGRFVESLGGTYVTAGDVGTNSDDLDIIGEETAHVVGKNTTAGGTGDSGPQTALGVSLSLRAAAESVWGSDDLTGKRVGVEGAGKVGYNLVALLREAGAEVIVSDSYVPALDRIALDFPGVTIGSDIIGADIDVYAPCAMGATLDASSVARLSASIVCGAANNQLLTPDVEAMLAARGIVWIPDYVANAGGLIQVEGELRGKDSAEVMATIWKIRDTVTGIFAIARAEGILLGAAADRLAEDRITAAQG</sequence>
<comment type="caution">
    <text evidence="6">The sequence shown here is derived from an EMBL/GenBank/DDBJ whole genome shotgun (WGS) entry which is preliminary data.</text>
</comment>
<dbReference type="Pfam" id="PF00208">
    <property type="entry name" value="ELFV_dehydrog"/>
    <property type="match status" value="1"/>
</dbReference>
<dbReference type="Pfam" id="PF02812">
    <property type="entry name" value="ELFV_dehydrog_N"/>
    <property type="match status" value="1"/>
</dbReference>
<name>A0ABU9D1J2_9NOCA</name>
<keyword evidence="3" id="KW-0520">NAD</keyword>
<dbReference type="PROSITE" id="PS00074">
    <property type="entry name" value="GLFV_DEHYDROGENASE"/>
    <property type="match status" value="1"/>
</dbReference>
<dbReference type="PANTHER" id="PTHR42722:SF1">
    <property type="entry name" value="VALINE DEHYDROGENASE"/>
    <property type="match status" value="1"/>
</dbReference>
<dbReference type="EMBL" id="JBBPCN010000001">
    <property type="protein sequence ID" value="MEK8072498.1"/>
    <property type="molecule type" value="Genomic_DNA"/>
</dbReference>
<dbReference type="SUPFAM" id="SSF51735">
    <property type="entry name" value="NAD(P)-binding Rossmann-fold domains"/>
    <property type="match status" value="1"/>
</dbReference>
<evidence type="ECO:0000313" key="7">
    <source>
        <dbReference type="Proteomes" id="UP001456513"/>
    </source>
</evidence>
<keyword evidence="2 4" id="KW-0560">Oxidoreductase</keyword>
<dbReference type="InterPro" id="IPR016211">
    <property type="entry name" value="Glu/Phe/Leu/Val/Trp_DH_bac/arc"/>
</dbReference>
<dbReference type="PIRSF" id="PIRSF000188">
    <property type="entry name" value="Phe_leu_dh"/>
    <property type="match status" value="1"/>
</dbReference>